<feature type="domain" description="DUF1585" evidence="2">
    <location>
        <begin position="490"/>
        <end position="559"/>
    </location>
</feature>
<accession>A0A2S9YVN1</accession>
<dbReference type="Pfam" id="PF07631">
    <property type="entry name" value="PSD4"/>
    <property type="match status" value="1"/>
</dbReference>
<feature type="compositionally biased region" description="Acidic residues" evidence="1">
    <location>
        <begin position="35"/>
        <end position="53"/>
    </location>
</feature>
<comment type="caution">
    <text evidence="7">The sequence shown here is derived from an EMBL/GenBank/DDBJ whole genome shotgun (WGS) entry which is preliminary data.</text>
</comment>
<dbReference type="InterPro" id="IPR013042">
    <property type="entry name" value="DUF1592"/>
</dbReference>
<proteinExistence type="predicted"/>
<evidence type="ECO:0000259" key="2">
    <source>
        <dbReference type="Pfam" id="PF07624"/>
    </source>
</evidence>
<feature type="domain" description="DUF1588" evidence="4">
    <location>
        <begin position="374"/>
        <end position="471"/>
    </location>
</feature>
<dbReference type="Pfam" id="PF07637">
    <property type="entry name" value="PSD5"/>
    <property type="match status" value="1"/>
</dbReference>
<feature type="domain" description="DUF1592" evidence="5">
    <location>
        <begin position="228"/>
        <end position="356"/>
    </location>
</feature>
<protein>
    <recommendedName>
        <fullName evidence="9">Cellulose-binding domain protein</fullName>
    </recommendedName>
</protein>
<dbReference type="Pfam" id="PF07627">
    <property type="entry name" value="PSCyt3"/>
    <property type="match status" value="1"/>
</dbReference>
<evidence type="ECO:0000259" key="6">
    <source>
        <dbReference type="Pfam" id="PF07637"/>
    </source>
</evidence>
<dbReference type="InterPro" id="IPR013043">
    <property type="entry name" value="DUF1595"/>
</dbReference>
<dbReference type="Proteomes" id="UP000238823">
    <property type="component" value="Unassembled WGS sequence"/>
</dbReference>
<sequence>MLAALALCSALPSCYLGVDVSAEDAGDGGTGTDAEAGEGEGDGDGDGDGEESQPIESTRFARLSHGQWENTVRDLFMLPEQTGFSSLFIGDPTSGKFDNDSDALDVTPTLWADYQRAAEQVADYVTGDALLLAAIVPDDLPEDAGDPSVRAKAWIDGFGARAYRRPLTSAEVDAHYYVFVQGVDLYDELDAFTAGVHMCIQAFLQSPHFVYRVEASETVGDDGLIHLGGYEVATRLSYMLWNSMPDQPLFEAAASGDLDDAAGVLVQAARMIDDPRAHDMVSDFHAQLLDTDHYLDQYKDPNFYPLFDAAITGAAMQRETELFVQSIVFDDQAGLAELLTAPYTFVNQDTAYMYGLGDGFGPDHERVMLDASQRSGILTQVGFLSSNAYPVDPDSIHRGVSVVRNLLCAPLPPPPDNVPPLPPTMGNTNRERVEAHTGDGTCGEGCHSGVINPVGFAFEHYDAIGQWREQDNGFPINDTDTFYFDAEPKTYDGAPEFGHYAAASTQVHACYVGHLLEYAYARDVAAQEQAIVDELAARSRDGALPIRALLLELTQTQSFATRYPLEAGQ</sequence>
<evidence type="ECO:0000313" key="7">
    <source>
        <dbReference type="EMBL" id="PRQ09158.1"/>
    </source>
</evidence>
<evidence type="ECO:0008006" key="9">
    <source>
        <dbReference type="Google" id="ProtNLM"/>
    </source>
</evidence>
<reference evidence="7 8" key="1">
    <citation type="submission" date="2018-03" db="EMBL/GenBank/DDBJ databases">
        <title>Draft Genome Sequences of the Obligatory Marine Myxobacteria Enhygromyxa salina SWB007.</title>
        <authorList>
            <person name="Poehlein A."/>
            <person name="Moghaddam J.A."/>
            <person name="Harms H."/>
            <person name="Alanjari M."/>
            <person name="Koenig G.M."/>
            <person name="Daniel R."/>
            <person name="Schaeberle T.F."/>
        </authorList>
    </citation>
    <scope>NUCLEOTIDE SEQUENCE [LARGE SCALE GENOMIC DNA]</scope>
    <source>
        <strain evidence="7 8">SWB007</strain>
    </source>
</reference>
<feature type="region of interest" description="Disordered" evidence="1">
    <location>
        <begin position="26"/>
        <end position="54"/>
    </location>
</feature>
<gene>
    <name evidence="7" type="ORF">ENSA7_11480</name>
</gene>
<dbReference type="InterPro" id="IPR011478">
    <property type="entry name" value="DUF1585"/>
</dbReference>
<evidence type="ECO:0000313" key="8">
    <source>
        <dbReference type="Proteomes" id="UP000238823"/>
    </source>
</evidence>
<feature type="domain" description="DUF1587" evidence="3">
    <location>
        <begin position="62"/>
        <end position="125"/>
    </location>
</feature>
<organism evidence="7 8">
    <name type="scientific">Enhygromyxa salina</name>
    <dbReference type="NCBI Taxonomy" id="215803"/>
    <lineage>
        <taxon>Bacteria</taxon>
        <taxon>Pseudomonadati</taxon>
        <taxon>Myxococcota</taxon>
        <taxon>Polyangia</taxon>
        <taxon>Nannocystales</taxon>
        <taxon>Nannocystaceae</taxon>
        <taxon>Enhygromyxa</taxon>
    </lineage>
</organism>
<dbReference type="AlphaFoldDB" id="A0A2S9YVN1"/>
<dbReference type="EMBL" id="PVNL01000030">
    <property type="protein sequence ID" value="PRQ09158.1"/>
    <property type="molecule type" value="Genomic_DNA"/>
</dbReference>
<dbReference type="Pfam" id="PF07626">
    <property type="entry name" value="PSD3"/>
    <property type="match status" value="1"/>
</dbReference>
<name>A0A2S9YVN1_9BACT</name>
<feature type="domain" description="DUF1595" evidence="6">
    <location>
        <begin position="151"/>
        <end position="214"/>
    </location>
</feature>
<evidence type="ECO:0000259" key="5">
    <source>
        <dbReference type="Pfam" id="PF07631"/>
    </source>
</evidence>
<evidence type="ECO:0000259" key="4">
    <source>
        <dbReference type="Pfam" id="PF07627"/>
    </source>
</evidence>
<evidence type="ECO:0000259" key="3">
    <source>
        <dbReference type="Pfam" id="PF07626"/>
    </source>
</evidence>
<dbReference type="InterPro" id="IPR013039">
    <property type="entry name" value="DUF1588"/>
</dbReference>
<dbReference type="Pfam" id="PF07624">
    <property type="entry name" value="PSD2"/>
    <property type="match status" value="1"/>
</dbReference>
<evidence type="ECO:0000256" key="1">
    <source>
        <dbReference type="SAM" id="MobiDB-lite"/>
    </source>
</evidence>
<dbReference type="InterPro" id="IPR013036">
    <property type="entry name" value="DUF1587"/>
</dbReference>